<dbReference type="InterPro" id="IPR036249">
    <property type="entry name" value="Thioredoxin-like_sf"/>
</dbReference>
<dbReference type="SUPFAM" id="SSF47616">
    <property type="entry name" value="GST C-terminal domain-like"/>
    <property type="match status" value="1"/>
</dbReference>
<evidence type="ECO:0008006" key="5">
    <source>
        <dbReference type="Google" id="ProtNLM"/>
    </source>
</evidence>
<accession>A0A8H2DPW2</accession>
<dbReference type="Gene3D" id="3.40.30.10">
    <property type="entry name" value="Glutaredoxin"/>
    <property type="match status" value="1"/>
</dbReference>
<dbReference type="AlphaFoldDB" id="A0A8H2DPW2"/>
<feature type="domain" description="GST N-terminal" evidence="1">
    <location>
        <begin position="69"/>
        <end position="160"/>
    </location>
</feature>
<sequence>MSLRTAILRRPIARLQSTPQLQLQLQLQQPRQAILIPKLLHLRNLTYTSNNLKKMTDTQSTKRAKLEPKYELLYWPGIPGRGEYVRLALEAAGVPYKDTTNESKEGISSLLGILGRDSVTAPDEPPVLAPPILRVLDSPLLISQTPNILLYLGDHESLAPTDGNKYLVHQYALTALDLGNEAHNVHHPIGISLFYEDQKPESLRFAKEFRGLRIPKFFGYFDKVIKYNQSKYPESAYLVGEKISYADTTVWQVVDGVSYAFPKKIEELRKEKEFEALFGWFDGLKGEEWLKGYLESKRRLPYALGIFRHYEELDVDQ</sequence>
<dbReference type="GO" id="GO:0006749">
    <property type="term" value="P:glutathione metabolic process"/>
    <property type="evidence" value="ECO:0007669"/>
    <property type="project" value="TreeGrafter"/>
</dbReference>
<dbReference type="Gene3D" id="1.20.1050.10">
    <property type="match status" value="1"/>
</dbReference>
<dbReference type="SUPFAM" id="SSF52833">
    <property type="entry name" value="Thioredoxin-like"/>
    <property type="match status" value="1"/>
</dbReference>
<dbReference type="Proteomes" id="UP000297595">
    <property type="component" value="Unassembled WGS sequence"/>
</dbReference>
<dbReference type="EMBL" id="SOZJ01000010">
    <property type="protein sequence ID" value="TGJ62408.1"/>
    <property type="molecule type" value="Genomic_DNA"/>
</dbReference>
<dbReference type="InterPro" id="IPR004045">
    <property type="entry name" value="Glutathione_S-Trfase_N"/>
</dbReference>
<evidence type="ECO:0000259" key="2">
    <source>
        <dbReference type="PROSITE" id="PS50405"/>
    </source>
</evidence>
<evidence type="ECO:0000313" key="3">
    <source>
        <dbReference type="EMBL" id="TGJ62408.1"/>
    </source>
</evidence>
<evidence type="ECO:0000259" key="1">
    <source>
        <dbReference type="PROSITE" id="PS50404"/>
    </source>
</evidence>
<evidence type="ECO:0000313" key="4">
    <source>
        <dbReference type="Proteomes" id="UP000297595"/>
    </source>
</evidence>
<dbReference type="CDD" id="cd03192">
    <property type="entry name" value="GST_C_Sigma_like"/>
    <property type="match status" value="1"/>
</dbReference>
<dbReference type="PANTHER" id="PTHR11571">
    <property type="entry name" value="GLUTATHIONE S-TRANSFERASE"/>
    <property type="match status" value="1"/>
</dbReference>
<comment type="caution">
    <text evidence="3">The sequence shown here is derived from an EMBL/GenBank/DDBJ whole genome shotgun (WGS) entry which is preliminary data.</text>
</comment>
<dbReference type="GO" id="GO:0004364">
    <property type="term" value="F:glutathione transferase activity"/>
    <property type="evidence" value="ECO:0007669"/>
    <property type="project" value="TreeGrafter"/>
</dbReference>
<dbReference type="InterPro" id="IPR004046">
    <property type="entry name" value="GST_C"/>
</dbReference>
<organism evidence="3 4">
    <name type="scientific">Orbilia oligospora</name>
    <name type="common">Nematode-trapping fungus</name>
    <name type="synonym">Arthrobotrys oligospora</name>
    <dbReference type="NCBI Taxonomy" id="2813651"/>
    <lineage>
        <taxon>Eukaryota</taxon>
        <taxon>Fungi</taxon>
        <taxon>Dikarya</taxon>
        <taxon>Ascomycota</taxon>
        <taxon>Pezizomycotina</taxon>
        <taxon>Orbiliomycetes</taxon>
        <taxon>Orbiliales</taxon>
        <taxon>Orbiliaceae</taxon>
        <taxon>Orbilia</taxon>
    </lineage>
</organism>
<dbReference type="PROSITE" id="PS50405">
    <property type="entry name" value="GST_CTER"/>
    <property type="match status" value="1"/>
</dbReference>
<dbReference type="PANTHER" id="PTHR11571:SF263">
    <property type="entry name" value="GLUTATHIONE S-TRANSFERASE"/>
    <property type="match status" value="1"/>
</dbReference>
<name>A0A8H2DPW2_ORBOL</name>
<dbReference type="InterPro" id="IPR036282">
    <property type="entry name" value="Glutathione-S-Trfase_C_sf"/>
</dbReference>
<dbReference type="InterPro" id="IPR010987">
    <property type="entry name" value="Glutathione-S-Trfase_C-like"/>
</dbReference>
<dbReference type="Pfam" id="PF14497">
    <property type="entry name" value="GST_C_3"/>
    <property type="match status" value="1"/>
</dbReference>
<protein>
    <recommendedName>
        <fullName evidence="5">Glutathione S-transferase</fullName>
    </recommendedName>
</protein>
<feature type="domain" description="GST C-terminal" evidence="2">
    <location>
        <begin position="161"/>
        <end position="304"/>
    </location>
</feature>
<reference evidence="3 4" key="1">
    <citation type="submission" date="2019-03" db="EMBL/GenBank/DDBJ databases">
        <title>Nematode-trapping fungi genome.</title>
        <authorList>
            <person name="Vidal-Diez De Ulzurrun G."/>
        </authorList>
    </citation>
    <scope>NUCLEOTIDE SEQUENCE [LARGE SCALE GENOMIC DNA]</scope>
    <source>
        <strain evidence="3 4">TWF154</strain>
    </source>
</reference>
<proteinExistence type="predicted"/>
<dbReference type="PROSITE" id="PS50404">
    <property type="entry name" value="GST_NTER"/>
    <property type="match status" value="1"/>
</dbReference>
<gene>
    <name evidence="3" type="ORF">EYR41_002388</name>
</gene>
<dbReference type="InterPro" id="IPR050213">
    <property type="entry name" value="GST_superfamily"/>
</dbReference>